<feature type="compositionally biased region" description="Polar residues" evidence="1">
    <location>
        <begin position="529"/>
        <end position="543"/>
    </location>
</feature>
<evidence type="ECO:0000313" key="3">
    <source>
        <dbReference type="Proteomes" id="UP000289152"/>
    </source>
</evidence>
<accession>A0A4Q1BLU5</accession>
<comment type="caution">
    <text evidence="2">The sequence shown here is derived from an EMBL/GenBank/DDBJ whole genome shotgun (WGS) entry which is preliminary data.</text>
</comment>
<feature type="compositionally biased region" description="Polar residues" evidence="1">
    <location>
        <begin position="343"/>
        <end position="363"/>
    </location>
</feature>
<organism evidence="2 3">
    <name type="scientific">Tremella mesenterica</name>
    <name type="common">Jelly fungus</name>
    <dbReference type="NCBI Taxonomy" id="5217"/>
    <lineage>
        <taxon>Eukaryota</taxon>
        <taxon>Fungi</taxon>
        <taxon>Dikarya</taxon>
        <taxon>Basidiomycota</taxon>
        <taxon>Agaricomycotina</taxon>
        <taxon>Tremellomycetes</taxon>
        <taxon>Tremellales</taxon>
        <taxon>Tremellaceae</taxon>
        <taxon>Tremella</taxon>
    </lineage>
</organism>
<sequence>MTTRGPNVMSRDPTTGKTAPNRWEKKKPSLVSDNDGVGDSQYGEDDMSLSDLLDALCLSDPNDDGDQYNVYKGGLVTQEESAPDDLRDYQDELLAFDGIEEDNRTPKRRRSIDGHTSLSDRKDKIFTHKSMGTNPHRYTIDLGDSDKSDSSSTSDQPRPTRTRDTKASDVYARPPGLDKREHTPASQKTNKKRLSPSSAFRVASQHMLHDHNSTLNSEKRKFFQSILSENDDREIRKLWKQLETAQKRLDDACSVWTKGDGGRKPVNIKSILLESVQRRDWRETARLMYKIHLDGVNSHQMHSGRRTSGRGYESHQVDQRSSVTGRGGEALRTQDTAHRVSRTQHQVPTKSQSVKSRGNSCIANESDRRGTSRARKTPRMKQHSSSAGSNSDTAFTTVNLHDGAEVNLLAFRSDPTGSARTTGGPHRDSRREMDRFRGPTSIRSTQPSASAPTPQTRRRGVETPNASQQTSGRDLNRAQVSAADRRRQTPRNGTTFQGKKATRDTGLDPRPPRGPTRRNQSPPGPTRTHLPSHSASRWTHSSARLTDPTQIDCLEDAITYACRIALEDPDLKRKINHRGQQVLVSCAVGGQSFSRFIVEQLTSIEDYKKVMRAMDQIEGGILDIDTSLSSSSSFEGDDILTLPAEYWETDVWERGKRKLWRLFLRRRWSDLAEAITDIDEQASRVQTNTMLQPALRSLSETLERLDSNWISAVDQSSECLLRTQPERDPPGAARN</sequence>
<feature type="compositionally biased region" description="Basic residues" evidence="1">
    <location>
        <begin position="371"/>
        <end position="382"/>
    </location>
</feature>
<dbReference type="Proteomes" id="UP000289152">
    <property type="component" value="Unassembled WGS sequence"/>
</dbReference>
<feature type="compositionally biased region" description="Polar residues" evidence="1">
    <location>
        <begin position="464"/>
        <end position="473"/>
    </location>
</feature>
<feature type="compositionally biased region" description="Polar residues" evidence="1">
    <location>
        <begin position="441"/>
        <end position="455"/>
    </location>
</feature>
<dbReference type="InParanoid" id="A0A4Q1BLU5"/>
<feature type="region of interest" description="Disordered" evidence="1">
    <location>
        <begin position="1"/>
        <end position="46"/>
    </location>
</feature>
<name>A0A4Q1BLU5_TREME</name>
<dbReference type="EMBL" id="SDIL01000042">
    <property type="protein sequence ID" value="RXK38764.1"/>
    <property type="molecule type" value="Genomic_DNA"/>
</dbReference>
<dbReference type="VEuPathDB" id="FungiDB:TREMEDRAFT_64821"/>
<feature type="region of interest" description="Disordered" evidence="1">
    <location>
        <begin position="298"/>
        <end position="395"/>
    </location>
</feature>
<proteinExistence type="predicted"/>
<feature type="region of interest" description="Disordered" evidence="1">
    <location>
        <begin position="410"/>
        <end position="543"/>
    </location>
</feature>
<evidence type="ECO:0000313" key="2">
    <source>
        <dbReference type="EMBL" id="RXK38764.1"/>
    </source>
</evidence>
<feature type="compositionally biased region" description="Basic and acidic residues" evidence="1">
    <location>
        <begin position="501"/>
        <end position="511"/>
    </location>
</feature>
<keyword evidence="3" id="KW-1185">Reference proteome</keyword>
<evidence type="ECO:0000256" key="1">
    <source>
        <dbReference type="SAM" id="MobiDB-lite"/>
    </source>
</evidence>
<feature type="compositionally biased region" description="Polar residues" evidence="1">
    <location>
        <begin position="383"/>
        <end position="395"/>
    </location>
</feature>
<protein>
    <submittedName>
        <fullName evidence="2">Uncharacterized protein</fullName>
    </submittedName>
</protein>
<gene>
    <name evidence="2" type="ORF">M231_03940</name>
</gene>
<dbReference type="AlphaFoldDB" id="A0A4Q1BLU5"/>
<feature type="compositionally biased region" description="Basic and acidic residues" evidence="1">
    <location>
        <begin position="425"/>
        <end position="437"/>
    </location>
</feature>
<feature type="region of interest" description="Disordered" evidence="1">
    <location>
        <begin position="97"/>
        <end position="197"/>
    </location>
</feature>
<reference evidence="2 3" key="1">
    <citation type="submission" date="2016-06" db="EMBL/GenBank/DDBJ databases">
        <title>Evolution of pathogenesis and genome organization in the Tremellales.</title>
        <authorList>
            <person name="Cuomo C."/>
            <person name="Litvintseva A."/>
            <person name="Heitman J."/>
            <person name="Chen Y."/>
            <person name="Sun S."/>
            <person name="Springer D."/>
            <person name="Dromer F."/>
            <person name="Young S."/>
            <person name="Zeng Q."/>
            <person name="Chapman S."/>
            <person name="Gujja S."/>
            <person name="Saif S."/>
            <person name="Birren B."/>
        </authorList>
    </citation>
    <scope>NUCLEOTIDE SEQUENCE [LARGE SCALE GENOMIC DNA]</scope>
    <source>
        <strain evidence="2 3">ATCC 28783</strain>
    </source>
</reference>
<feature type="compositionally biased region" description="Low complexity" evidence="1">
    <location>
        <begin position="150"/>
        <end position="159"/>
    </location>
</feature>